<accession>A0ABP7E005</accession>
<dbReference type="InterPro" id="IPR006311">
    <property type="entry name" value="TAT_signal"/>
</dbReference>
<protein>
    <submittedName>
        <fullName evidence="2">Uncharacterized protein</fullName>
    </submittedName>
</protein>
<feature type="transmembrane region" description="Helical" evidence="1">
    <location>
        <begin position="21"/>
        <end position="44"/>
    </location>
</feature>
<evidence type="ECO:0000313" key="2">
    <source>
        <dbReference type="EMBL" id="GAA3711721.1"/>
    </source>
</evidence>
<dbReference type="RefSeq" id="WP_344948369.1">
    <property type="nucleotide sequence ID" value="NZ_BAABDC010000005.1"/>
</dbReference>
<organism evidence="2 3">
    <name type="scientific">Terrabacter ginsenosidimutans</name>
    <dbReference type="NCBI Taxonomy" id="490575"/>
    <lineage>
        <taxon>Bacteria</taxon>
        <taxon>Bacillati</taxon>
        <taxon>Actinomycetota</taxon>
        <taxon>Actinomycetes</taxon>
        <taxon>Micrococcales</taxon>
        <taxon>Intrasporangiaceae</taxon>
        <taxon>Terrabacter</taxon>
    </lineage>
</organism>
<keyword evidence="3" id="KW-1185">Reference proteome</keyword>
<dbReference type="Proteomes" id="UP001501468">
    <property type="component" value="Unassembled WGS sequence"/>
</dbReference>
<proteinExistence type="predicted"/>
<dbReference type="EMBL" id="BAABDC010000005">
    <property type="protein sequence ID" value="GAA3711721.1"/>
    <property type="molecule type" value="Genomic_DNA"/>
</dbReference>
<evidence type="ECO:0000313" key="3">
    <source>
        <dbReference type="Proteomes" id="UP001501468"/>
    </source>
</evidence>
<keyword evidence="1" id="KW-0812">Transmembrane</keyword>
<gene>
    <name evidence="2" type="ORF">GCM10022399_30610</name>
</gene>
<sequence length="199" mass="20026">MSQKHGADTAPPSRRSVVKGAAWAVPAVVVAGAAPTVAASAGFLTLNGNACKLPGNSQSTFKGYVFEAISNNVTGPLPRDAIVEITSITVAGSPDLGAYKVVLPGGAQSCSCSCGTLNPNHVYCSPDGSVNQRVLIYTSADVTGNSANSTVTITYRIYDCAGGSVCPGTFTSQSSQASLGGTPPVQGPCTIVGAQQFQP</sequence>
<keyword evidence="1" id="KW-1133">Transmembrane helix</keyword>
<reference evidence="3" key="1">
    <citation type="journal article" date="2019" name="Int. J. Syst. Evol. Microbiol.">
        <title>The Global Catalogue of Microorganisms (GCM) 10K type strain sequencing project: providing services to taxonomists for standard genome sequencing and annotation.</title>
        <authorList>
            <consortium name="The Broad Institute Genomics Platform"/>
            <consortium name="The Broad Institute Genome Sequencing Center for Infectious Disease"/>
            <person name="Wu L."/>
            <person name="Ma J."/>
        </authorList>
    </citation>
    <scope>NUCLEOTIDE SEQUENCE [LARGE SCALE GENOMIC DNA]</scope>
    <source>
        <strain evidence="3">JCM 17125</strain>
    </source>
</reference>
<evidence type="ECO:0000256" key="1">
    <source>
        <dbReference type="SAM" id="Phobius"/>
    </source>
</evidence>
<dbReference type="PROSITE" id="PS51318">
    <property type="entry name" value="TAT"/>
    <property type="match status" value="1"/>
</dbReference>
<name>A0ABP7E005_9MICO</name>
<keyword evidence="1" id="KW-0472">Membrane</keyword>
<comment type="caution">
    <text evidence="2">The sequence shown here is derived from an EMBL/GenBank/DDBJ whole genome shotgun (WGS) entry which is preliminary data.</text>
</comment>